<dbReference type="RefSeq" id="XP_065659344.1">
    <property type="nucleotide sequence ID" value="XM_065803272.1"/>
</dbReference>
<reference evidence="2" key="1">
    <citation type="submission" date="2025-08" db="UniProtKB">
        <authorList>
            <consortium name="RefSeq"/>
        </authorList>
    </citation>
    <scope>IDENTIFICATION</scope>
</reference>
<name>A0ABM4CCE0_HYDVU</name>
<proteinExistence type="predicted"/>
<sequence>MDCTNYLNGLVPCRKHTLKDIDSELAHHLQRCLPEGTPFIRKKFYCRVTVLLKESYPNCTFGEEGAGGVVKRVSNVIRKRRERKIKSLAESKNANRMLNISGINDASFDDDIQCALVQRVPDLEHIRCLVRNMRCSLPYLEHKDHLFHLEIIMDKFERKNIIKRETALDKLMQVVDKLYPGMPIAPALNKFHNSTTRRGVLCPVVIDGAEDIIFSPGPRLISRKCKNC</sequence>
<dbReference type="Proteomes" id="UP001652625">
    <property type="component" value="Chromosome 08"/>
</dbReference>
<accession>A0ABM4CCE0</accession>
<dbReference type="GeneID" id="136083693"/>
<evidence type="ECO:0000313" key="1">
    <source>
        <dbReference type="Proteomes" id="UP001652625"/>
    </source>
</evidence>
<protein>
    <submittedName>
        <fullName evidence="2">Uncharacterized protein LOC136083693</fullName>
    </submittedName>
</protein>
<organism evidence="1 2">
    <name type="scientific">Hydra vulgaris</name>
    <name type="common">Hydra</name>
    <name type="synonym">Hydra attenuata</name>
    <dbReference type="NCBI Taxonomy" id="6087"/>
    <lineage>
        <taxon>Eukaryota</taxon>
        <taxon>Metazoa</taxon>
        <taxon>Cnidaria</taxon>
        <taxon>Hydrozoa</taxon>
        <taxon>Hydroidolina</taxon>
        <taxon>Anthoathecata</taxon>
        <taxon>Aplanulata</taxon>
        <taxon>Hydridae</taxon>
        <taxon>Hydra</taxon>
    </lineage>
</organism>
<keyword evidence="1" id="KW-1185">Reference proteome</keyword>
<evidence type="ECO:0000313" key="2">
    <source>
        <dbReference type="RefSeq" id="XP_065659344.1"/>
    </source>
</evidence>
<gene>
    <name evidence="2" type="primary">LOC136083693</name>
</gene>